<name>A0A7Y2R8J1_9HYPH</name>
<dbReference type="SUPFAM" id="SSF55874">
    <property type="entry name" value="ATPase domain of HSP90 chaperone/DNA topoisomerase II/histidine kinase"/>
    <property type="match status" value="1"/>
</dbReference>
<dbReference type="AlphaFoldDB" id="A0A7Y2R8J1"/>
<protein>
    <submittedName>
        <fullName evidence="1">ATP-binding protein</fullName>
    </submittedName>
</protein>
<evidence type="ECO:0000313" key="1">
    <source>
        <dbReference type="EMBL" id="NNH66344.1"/>
    </source>
</evidence>
<proteinExistence type="predicted"/>
<dbReference type="Proteomes" id="UP000530654">
    <property type="component" value="Unassembled WGS sequence"/>
</dbReference>
<keyword evidence="1" id="KW-0067">ATP-binding</keyword>
<dbReference type="EMBL" id="JABEQY010000024">
    <property type="protein sequence ID" value="NNH66344.1"/>
    <property type="molecule type" value="Genomic_DNA"/>
</dbReference>
<sequence>MQFTHNPPDASALMSSARSFGNYDLSSAIADLLDNSIKARSTHIDILCVRRHGEAEVRILDNGHGMSAAELHQAMRPASTNPTTERAPDDLGRFGWGMKSASLSQCRRLTVVSHNGEIHTGAVWDLDDLADWKMGVLEPDEIKAVMNPRLKLESGTEIIWTRCDRLSEDGAIEGRGFNDMVAHAKSQLAMTFHRYLTGEEGIRKLSICFNGDNLKAADPFLRNHEATQSLPREVLQLRGYPIDVQAFVLPHYSKLTSADHERLGGEEGFVRNQGFYIYRQHRLIMHGTWFRLVRHGELSQLVRIAVNIPNSLDEVWKITLDKADAQLPSGLRARLKDIVDGLRGKSGKVFQSRGARIRPGSGTTPVWSKYVRNGEIRYYINREHPLLADLLEAKDEQLASAVGAAIGIIEESFPVLSIGDDVHAKGAVINQGAIDREAFVERLDAVLPSLLHRADGKLATLTTLLKTTEPWASHGLVVKEHLKSKGWWQDA</sequence>
<dbReference type="InterPro" id="IPR036890">
    <property type="entry name" value="HATPase_C_sf"/>
</dbReference>
<reference evidence="1 2" key="1">
    <citation type="submission" date="2020-04" db="EMBL/GenBank/DDBJ databases">
        <title>Rhizobium bacterial biofertilizers improve the content of phenolic compounds of Lactuca sativa L. under non-saline and saline-stress conditions.</title>
        <authorList>
            <person name="Ayuso-Calles M."/>
            <person name="Garcia-Estevez I."/>
            <person name="Jimenez-Gomez A."/>
            <person name="Flores-Felix J.D."/>
            <person name="Escribano-Bailon M."/>
            <person name="Rivas R."/>
        </authorList>
    </citation>
    <scope>NUCLEOTIDE SEQUENCE [LARGE SCALE GENOMIC DNA]</scope>
    <source>
        <strain evidence="1 2">GPTR02</strain>
    </source>
</reference>
<comment type="caution">
    <text evidence="1">The sequence shown here is derived from an EMBL/GenBank/DDBJ whole genome shotgun (WGS) entry which is preliminary data.</text>
</comment>
<evidence type="ECO:0000313" key="2">
    <source>
        <dbReference type="Proteomes" id="UP000530654"/>
    </source>
</evidence>
<organism evidence="1 2">
    <name type="scientific">Rhizobium laguerreae</name>
    <dbReference type="NCBI Taxonomy" id="1076926"/>
    <lineage>
        <taxon>Bacteria</taxon>
        <taxon>Pseudomonadati</taxon>
        <taxon>Pseudomonadota</taxon>
        <taxon>Alphaproteobacteria</taxon>
        <taxon>Hyphomicrobiales</taxon>
        <taxon>Rhizobiaceae</taxon>
        <taxon>Rhizobium/Agrobacterium group</taxon>
        <taxon>Rhizobium</taxon>
    </lineage>
</organism>
<dbReference type="Gene3D" id="3.30.565.10">
    <property type="entry name" value="Histidine kinase-like ATPase, C-terminal domain"/>
    <property type="match status" value="1"/>
</dbReference>
<dbReference type="RefSeq" id="WP_170281990.1">
    <property type="nucleotide sequence ID" value="NZ_JABEQY010000024.1"/>
</dbReference>
<gene>
    <name evidence="1" type="ORF">HLI17_24200</name>
</gene>
<dbReference type="GO" id="GO:0005524">
    <property type="term" value="F:ATP binding"/>
    <property type="evidence" value="ECO:0007669"/>
    <property type="project" value="UniProtKB-KW"/>
</dbReference>
<keyword evidence="1" id="KW-0547">Nucleotide-binding</keyword>
<accession>A0A7Y2R8J1</accession>
<dbReference type="Pfam" id="PF13589">
    <property type="entry name" value="HATPase_c_3"/>
    <property type="match status" value="1"/>
</dbReference>